<dbReference type="PROSITE" id="PS51349">
    <property type="entry name" value="FMN_HYDROXY_ACID_DH_2"/>
    <property type="match status" value="1"/>
</dbReference>
<dbReference type="Proteomes" id="UP001519271">
    <property type="component" value="Unassembled WGS sequence"/>
</dbReference>
<keyword evidence="2" id="KW-0285">Flavoprotein</keyword>
<comment type="catalytic activity">
    <reaction evidence="7">
        <text>(S)-lactate + O2 = pyruvate + H2O2</text>
        <dbReference type="Rhea" id="RHEA:55868"/>
        <dbReference type="ChEBI" id="CHEBI:15361"/>
        <dbReference type="ChEBI" id="CHEBI:15379"/>
        <dbReference type="ChEBI" id="CHEBI:16240"/>
        <dbReference type="ChEBI" id="CHEBI:16651"/>
    </reaction>
    <physiologicalReaction direction="left-to-right" evidence="7">
        <dbReference type="Rhea" id="RHEA:55869"/>
    </physiologicalReaction>
</comment>
<dbReference type="PANTHER" id="PTHR10578:SF107">
    <property type="entry name" value="2-HYDROXYACID OXIDASE 1"/>
    <property type="match status" value="1"/>
</dbReference>
<dbReference type="RefSeq" id="WP_209459008.1">
    <property type="nucleotide sequence ID" value="NZ_JAGGKC010000008.1"/>
</dbReference>
<dbReference type="PANTHER" id="PTHR10578">
    <property type="entry name" value="S -2-HYDROXY-ACID OXIDASE-RELATED"/>
    <property type="match status" value="1"/>
</dbReference>
<evidence type="ECO:0000256" key="1">
    <source>
        <dbReference type="ARBA" id="ARBA00001917"/>
    </source>
</evidence>
<dbReference type="CDD" id="cd02809">
    <property type="entry name" value="alpha_hydroxyacid_oxid_FMN"/>
    <property type="match status" value="1"/>
</dbReference>
<evidence type="ECO:0000256" key="6">
    <source>
        <dbReference type="ARBA" id="ARBA00029513"/>
    </source>
</evidence>
<dbReference type="InterPro" id="IPR037396">
    <property type="entry name" value="FMN_HAD"/>
</dbReference>
<dbReference type="Pfam" id="PF01070">
    <property type="entry name" value="FMN_dh"/>
    <property type="match status" value="2"/>
</dbReference>
<keyword evidence="4" id="KW-0560">Oxidoreductase</keyword>
<feature type="domain" description="FMN hydroxy acid dehydrogenase" evidence="8">
    <location>
        <begin position="37"/>
        <end position="338"/>
    </location>
</feature>
<proteinExistence type="inferred from homology"/>
<keyword evidence="9" id="KW-0456">Lyase</keyword>
<dbReference type="InterPro" id="IPR013785">
    <property type="entry name" value="Aldolase_TIM"/>
</dbReference>
<protein>
    <recommendedName>
        <fullName evidence="6">L-lactate oxidase</fullName>
    </recommendedName>
</protein>
<dbReference type="InterPro" id="IPR012133">
    <property type="entry name" value="Alpha-hydoxy_acid_DH_FMN"/>
</dbReference>
<evidence type="ECO:0000313" key="10">
    <source>
        <dbReference type="Proteomes" id="UP001519271"/>
    </source>
</evidence>
<accession>A0ABS4G2M3</accession>
<dbReference type="PIRSF" id="PIRSF000138">
    <property type="entry name" value="Al-hdrx_acd_dh"/>
    <property type="match status" value="1"/>
</dbReference>
<evidence type="ECO:0000256" key="2">
    <source>
        <dbReference type="ARBA" id="ARBA00022630"/>
    </source>
</evidence>
<evidence type="ECO:0000256" key="5">
    <source>
        <dbReference type="ARBA" id="ARBA00024042"/>
    </source>
</evidence>
<evidence type="ECO:0000256" key="4">
    <source>
        <dbReference type="ARBA" id="ARBA00023002"/>
    </source>
</evidence>
<name>A0ABS4G2M3_9CLOT</name>
<keyword evidence="3" id="KW-0288">FMN</keyword>
<comment type="cofactor">
    <cofactor evidence="1">
        <name>FMN</name>
        <dbReference type="ChEBI" id="CHEBI:58210"/>
    </cofactor>
</comment>
<evidence type="ECO:0000313" key="9">
    <source>
        <dbReference type="EMBL" id="MBP1918784.1"/>
    </source>
</evidence>
<organism evidence="9 10">
    <name type="scientific">Youngiibacter multivorans</name>
    <dbReference type="NCBI Taxonomy" id="937251"/>
    <lineage>
        <taxon>Bacteria</taxon>
        <taxon>Bacillati</taxon>
        <taxon>Bacillota</taxon>
        <taxon>Clostridia</taxon>
        <taxon>Eubacteriales</taxon>
        <taxon>Clostridiaceae</taxon>
        <taxon>Youngiibacter</taxon>
    </lineage>
</organism>
<dbReference type="InterPro" id="IPR000262">
    <property type="entry name" value="FMN-dep_DH"/>
</dbReference>
<evidence type="ECO:0000256" key="3">
    <source>
        <dbReference type="ARBA" id="ARBA00022643"/>
    </source>
</evidence>
<dbReference type="GO" id="GO:0016829">
    <property type="term" value="F:lyase activity"/>
    <property type="evidence" value="ECO:0007669"/>
    <property type="project" value="UniProtKB-KW"/>
</dbReference>
<reference evidence="9 10" key="1">
    <citation type="submission" date="2021-03" db="EMBL/GenBank/DDBJ databases">
        <title>Genomic Encyclopedia of Type Strains, Phase IV (KMG-IV): sequencing the most valuable type-strain genomes for metagenomic binning, comparative biology and taxonomic classification.</title>
        <authorList>
            <person name="Goeker M."/>
        </authorList>
    </citation>
    <scope>NUCLEOTIDE SEQUENCE [LARGE SCALE GENOMIC DNA]</scope>
    <source>
        <strain evidence="9 10">DSM 6139</strain>
    </source>
</reference>
<dbReference type="SUPFAM" id="SSF51395">
    <property type="entry name" value="FMN-linked oxidoreductases"/>
    <property type="match status" value="1"/>
</dbReference>
<dbReference type="EMBL" id="JAGGKC010000008">
    <property type="protein sequence ID" value="MBP1918784.1"/>
    <property type="molecule type" value="Genomic_DNA"/>
</dbReference>
<comment type="similarity">
    <text evidence="5">Belongs to the FMN-dependent alpha-hydroxy acid dehydrogenase family.</text>
</comment>
<dbReference type="Gene3D" id="3.20.20.70">
    <property type="entry name" value="Aldolase class I"/>
    <property type="match status" value="1"/>
</dbReference>
<sequence>MNLKEVSQKAKELMMPQCRMCQECNGVACRGEVPGMGGKGTGSSFMNNYNELKKVSLNMKSIHEVKEPDTSAEFFGVRMPFPVFPAPVTGVAINMGNKMTEREYITGLIEGSRDSGIIPMVGDSAFKSFIEENISVLKEKKVRGIVFIKPWDNEELLSRIELAMESDPIAIGVDIDSCGLDTLKMHGHRVDPKTLEDLKEIKAALRVPFIIKGIMTPCEALLAVQAGADAIVVSNHGGRVLDSTPATCSVLSTIAEVAKGKTTIFVDGGVRSGVDVFKMLALGADGVLIGRPFAQYAIGGGAEGVSLYAEKIRAELRGAMLLTGSKDISSIEESSINY</sequence>
<gene>
    <name evidence="9" type="ORF">J2Z34_001264</name>
</gene>
<comment type="caution">
    <text evidence="9">The sequence shown here is derived from an EMBL/GenBank/DDBJ whole genome shotgun (WGS) entry which is preliminary data.</text>
</comment>
<evidence type="ECO:0000256" key="7">
    <source>
        <dbReference type="ARBA" id="ARBA00048754"/>
    </source>
</evidence>
<keyword evidence="10" id="KW-1185">Reference proteome</keyword>
<evidence type="ECO:0000259" key="8">
    <source>
        <dbReference type="PROSITE" id="PS51349"/>
    </source>
</evidence>